<dbReference type="Gene3D" id="6.10.250.3110">
    <property type="match status" value="1"/>
</dbReference>
<feature type="compositionally biased region" description="Polar residues" evidence="2">
    <location>
        <begin position="303"/>
        <end position="312"/>
    </location>
</feature>
<keyword evidence="1" id="KW-0175">Coiled coil</keyword>
<evidence type="ECO:0000256" key="2">
    <source>
        <dbReference type="SAM" id="MobiDB-lite"/>
    </source>
</evidence>
<sequence length="842" mass="90583">MSTVKNMLTTPARPTSLSRNQSFESPPCPPYNQEDILAHAPTSEEDELWAELERIKDARALREKFYAEHQLMREQLNMAGRFGLDLQQSLEQAQRAEQESYAQLQSLQEENMMLQSRAHHSRELASHLTGSQDEVMTLTNEKGTLQRELDGCRRELKMFRRELDGLVEQMTEMNTEVLDAKSKVSHYSRRLNEVEQELGATQELNVNLQEQLHVAVEKQKQAQSSTAQAVKNMQSELGKVISDKTTILSSLEELENRQDKCEGKVVEMMTNTQEYAHMLEEAQTTIQTLRTESEMEGRGWSHQPPSSKRSVVQLSTLASEDPELQQPEFETHQNEQEDAEKVVMSLGMELGFGNPINNDDEPIVSSPVELEIPSKTLVGTPVPSTPAPSTPASSSYPPQTTASTKQPSPATSPLPPAPTPQMKKAVAEPQPQLQSQPQCASPVPFQNPITSELQQRLEEHNILQTGLSTGQTRPPWNPSVSLENTIPTPTQSRSRSTSRATSRSSSRSVSQVSLPHVGSPSPSSSIRNGSSINSRTSVMPSPQMSPHSMATTANTSSLMDAISAHSGKRTTVSTSNNNNNKATSQSRPRSRTTATTVEKNHVDNRNATPGLKLLATRNGGATDTSNAITKTKTAAPRPTNTKPTKAATSPSNRTRATSTSVTNSNTTTTISKSGRHLTPVAVDSTSAPHTGRSSPASPRQRLHSSISNNSINRQTLSSSSPSVADSPSSSTATHATLATEASSPKNSSRHSPSLSPSPSPLPSSSTLPASSLSPSDASKQLKAMAEESSSGGSGGTGSRRSSVTSLPLPLPATSAVTETATAAVIVHVPMAVAVATGDHLVA</sequence>
<feature type="compositionally biased region" description="Polar residues" evidence="2">
    <location>
        <begin position="619"/>
        <end position="650"/>
    </location>
</feature>
<comment type="caution">
    <text evidence="3">The sequence shown here is derived from an EMBL/GenBank/DDBJ whole genome shotgun (WGS) entry which is preliminary data.</text>
</comment>
<keyword evidence="4" id="KW-1185">Reference proteome</keyword>
<name>A0AAD4H8L7_9FUNG</name>
<feature type="compositionally biased region" description="Polar residues" evidence="2">
    <location>
        <begin position="536"/>
        <end position="550"/>
    </location>
</feature>
<dbReference type="Proteomes" id="UP001194580">
    <property type="component" value="Unassembled WGS sequence"/>
</dbReference>
<reference evidence="3" key="1">
    <citation type="journal article" date="2020" name="Fungal Divers.">
        <title>Resolving the Mortierellaceae phylogeny through synthesis of multi-gene phylogenetics and phylogenomics.</title>
        <authorList>
            <person name="Vandepol N."/>
            <person name="Liber J."/>
            <person name="Desiro A."/>
            <person name="Na H."/>
            <person name="Kennedy M."/>
            <person name="Barry K."/>
            <person name="Grigoriev I.V."/>
            <person name="Miller A.N."/>
            <person name="O'Donnell K."/>
            <person name="Stajich J.E."/>
            <person name="Bonito G."/>
        </authorList>
    </citation>
    <scope>NUCLEOTIDE SEQUENCE</scope>
    <source>
        <strain evidence="3">NRRL 28262</strain>
    </source>
</reference>
<feature type="compositionally biased region" description="Polar residues" evidence="2">
    <location>
        <begin position="1"/>
        <end position="24"/>
    </location>
</feature>
<dbReference type="AlphaFoldDB" id="A0AAD4H8L7"/>
<gene>
    <name evidence="3" type="ORF">BGZ95_005528</name>
</gene>
<feature type="compositionally biased region" description="Low complexity" evidence="2">
    <location>
        <begin position="570"/>
        <end position="586"/>
    </location>
</feature>
<feature type="compositionally biased region" description="Low complexity" evidence="2">
    <location>
        <begin position="762"/>
        <end position="775"/>
    </location>
</feature>
<accession>A0AAD4H8L7</accession>
<feature type="compositionally biased region" description="Low complexity" evidence="2">
    <location>
        <begin position="491"/>
        <end position="535"/>
    </location>
</feature>
<evidence type="ECO:0000313" key="3">
    <source>
        <dbReference type="EMBL" id="KAG0277679.1"/>
    </source>
</evidence>
<feature type="region of interest" description="Disordered" evidence="2">
    <location>
        <begin position="563"/>
        <end position="806"/>
    </location>
</feature>
<feature type="region of interest" description="Disordered" evidence="2">
    <location>
        <begin position="466"/>
        <end position="550"/>
    </location>
</feature>
<feature type="coiled-coil region" evidence="1">
    <location>
        <begin position="135"/>
        <end position="211"/>
    </location>
</feature>
<feature type="region of interest" description="Disordered" evidence="2">
    <location>
        <begin position="376"/>
        <end position="446"/>
    </location>
</feature>
<feature type="compositionally biased region" description="Low complexity" evidence="2">
    <location>
        <begin position="717"/>
        <end position="754"/>
    </location>
</feature>
<evidence type="ECO:0000313" key="4">
    <source>
        <dbReference type="Proteomes" id="UP001194580"/>
    </source>
</evidence>
<protein>
    <submittedName>
        <fullName evidence="3">Uncharacterized protein</fullName>
    </submittedName>
</protein>
<feature type="compositionally biased region" description="Pro residues" evidence="2">
    <location>
        <begin position="410"/>
        <end position="419"/>
    </location>
</feature>
<organism evidence="3 4">
    <name type="scientific">Linnemannia exigua</name>
    <dbReference type="NCBI Taxonomy" id="604196"/>
    <lineage>
        <taxon>Eukaryota</taxon>
        <taxon>Fungi</taxon>
        <taxon>Fungi incertae sedis</taxon>
        <taxon>Mucoromycota</taxon>
        <taxon>Mortierellomycotina</taxon>
        <taxon>Mortierellomycetes</taxon>
        <taxon>Mortierellales</taxon>
        <taxon>Mortierellaceae</taxon>
        <taxon>Linnemannia</taxon>
    </lineage>
</organism>
<proteinExistence type="predicted"/>
<feature type="compositionally biased region" description="Low complexity" evidence="2">
    <location>
        <begin position="651"/>
        <end position="672"/>
    </location>
</feature>
<feature type="compositionally biased region" description="Low complexity" evidence="2">
    <location>
        <begin position="390"/>
        <end position="409"/>
    </location>
</feature>
<dbReference type="EMBL" id="JAAAIL010000256">
    <property type="protein sequence ID" value="KAG0277679.1"/>
    <property type="molecule type" value="Genomic_DNA"/>
</dbReference>
<feature type="compositionally biased region" description="Polar residues" evidence="2">
    <location>
        <begin position="683"/>
        <end position="716"/>
    </location>
</feature>
<feature type="region of interest" description="Disordered" evidence="2">
    <location>
        <begin position="290"/>
        <end position="312"/>
    </location>
</feature>
<evidence type="ECO:0000256" key="1">
    <source>
        <dbReference type="SAM" id="Coils"/>
    </source>
</evidence>
<feature type="compositionally biased region" description="Polar residues" evidence="2">
    <location>
        <begin position="466"/>
        <end position="490"/>
    </location>
</feature>
<feature type="region of interest" description="Disordered" evidence="2">
    <location>
        <begin position="1"/>
        <end position="35"/>
    </location>
</feature>